<keyword evidence="10 12" id="KW-1133">Transmembrane helix</keyword>
<organism evidence="13 14">
    <name type="scientific">Novilysobacter avium</name>
    <dbReference type="NCBI Taxonomy" id="2781023"/>
    <lineage>
        <taxon>Bacteria</taxon>
        <taxon>Pseudomonadati</taxon>
        <taxon>Pseudomonadota</taxon>
        <taxon>Gammaproteobacteria</taxon>
        <taxon>Lysobacterales</taxon>
        <taxon>Lysobacteraceae</taxon>
        <taxon>Novilysobacter</taxon>
    </lineage>
</organism>
<comment type="function">
    <text evidence="1 12">Required for the export of heme to the periplasm for the biogenesis of c-type cytochromes.</text>
</comment>
<evidence type="ECO:0000313" key="13">
    <source>
        <dbReference type="EMBL" id="QOW23103.1"/>
    </source>
</evidence>
<accession>A0A7S6ZVE7</accession>
<keyword evidence="11 12" id="KW-0472">Membrane</keyword>
<keyword evidence="8 12" id="KW-0812">Transmembrane</keyword>
<evidence type="ECO:0000256" key="9">
    <source>
        <dbReference type="ARBA" id="ARBA00022748"/>
    </source>
</evidence>
<keyword evidence="7 12" id="KW-0997">Cell inner membrane</keyword>
<evidence type="ECO:0000256" key="6">
    <source>
        <dbReference type="ARBA" id="ARBA00022475"/>
    </source>
</evidence>
<keyword evidence="5 12" id="KW-0813">Transport</keyword>
<evidence type="ECO:0000256" key="11">
    <source>
        <dbReference type="ARBA" id="ARBA00023136"/>
    </source>
</evidence>
<reference evidence="13 14" key="1">
    <citation type="submission" date="2020-10" db="EMBL/GenBank/DDBJ databases">
        <title>complete genome sequencing of Lysobacter sp. H23M41.</title>
        <authorList>
            <person name="Bae J.-W."/>
            <person name="Lee S.-Y."/>
        </authorList>
    </citation>
    <scope>NUCLEOTIDE SEQUENCE [LARGE SCALE GENOMIC DNA]</scope>
    <source>
        <strain evidence="13 14">H23M41</strain>
    </source>
</reference>
<dbReference type="RefSeq" id="WP_194035577.1">
    <property type="nucleotide sequence ID" value="NZ_CP063657.1"/>
</dbReference>
<keyword evidence="14" id="KW-1185">Reference proteome</keyword>
<dbReference type="EMBL" id="CP063657">
    <property type="protein sequence ID" value="QOW23103.1"/>
    <property type="molecule type" value="Genomic_DNA"/>
</dbReference>
<evidence type="ECO:0000256" key="12">
    <source>
        <dbReference type="RuleBase" id="RU363101"/>
    </source>
</evidence>
<gene>
    <name evidence="13" type="primary">ccmD</name>
    <name evidence="13" type="ORF">INQ42_06030</name>
</gene>
<keyword evidence="6 12" id="KW-1003">Cell membrane</keyword>
<evidence type="ECO:0000256" key="2">
    <source>
        <dbReference type="ARBA" id="ARBA00004377"/>
    </source>
</evidence>
<dbReference type="Pfam" id="PF04995">
    <property type="entry name" value="CcmD"/>
    <property type="match status" value="1"/>
</dbReference>
<evidence type="ECO:0000256" key="10">
    <source>
        <dbReference type="ARBA" id="ARBA00022989"/>
    </source>
</evidence>
<protein>
    <recommendedName>
        <fullName evidence="4 12">Heme exporter protein D</fullName>
    </recommendedName>
</protein>
<comment type="subcellular location">
    <subcellularLocation>
        <location evidence="2 12">Cell inner membrane</location>
        <topology evidence="2 12">Single-pass membrane protein</topology>
    </subcellularLocation>
</comment>
<dbReference type="InterPro" id="IPR007078">
    <property type="entry name" value="Haem_export_protD_CcmD"/>
</dbReference>
<dbReference type="NCBIfam" id="TIGR03141">
    <property type="entry name" value="cytochro_ccmD"/>
    <property type="match status" value="1"/>
</dbReference>
<proteinExistence type="inferred from homology"/>
<evidence type="ECO:0000256" key="7">
    <source>
        <dbReference type="ARBA" id="ARBA00022519"/>
    </source>
</evidence>
<evidence type="ECO:0000256" key="1">
    <source>
        <dbReference type="ARBA" id="ARBA00002442"/>
    </source>
</evidence>
<evidence type="ECO:0000256" key="3">
    <source>
        <dbReference type="ARBA" id="ARBA00008741"/>
    </source>
</evidence>
<evidence type="ECO:0000256" key="4">
    <source>
        <dbReference type="ARBA" id="ARBA00016461"/>
    </source>
</evidence>
<evidence type="ECO:0000256" key="8">
    <source>
        <dbReference type="ARBA" id="ARBA00022692"/>
    </source>
</evidence>
<sequence length="61" mass="6839">MSYLGYVVAAYAVFVVVLGGEFLASWLQVRRELRNARRRVARQAAARAHPVPPSVSNELIR</sequence>
<evidence type="ECO:0000256" key="5">
    <source>
        <dbReference type="ARBA" id="ARBA00022448"/>
    </source>
</evidence>
<dbReference type="Proteomes" id="UP000593932">
    <property type="component" value="Chromosome"/>
</dbReference>
<evidence type="ECO:0000313" key="14">
    <source>
        <dbReference type="Proteomes" id="UP000593932"/>
    </source>
</evidence>
<comment type="similarity">
    <text evidence="3 12">Belongs to the CcmD/CycX/HelD family.</text>
</comment>
<name>A0A7S6ZVE7_9GAMM</name>
<feature type="transmembrane region" description="Helical" evidence="12">
    <location>
        <begin position="6"/>
        <end position="29"/>
    </location>
</feature>
<keyword evidence="9 12" id="KW-0201">Cytochrome c-type biogenesis</keyword>